<feature type="signal peptide" evidence="1">
    <location>
        <begin position="1"/>
        <end position="20"/>
    </location>
</feature>
<dbReference type="InterPro" id="IPR027939">
    <property type="entry name" value="NMT1/THI5"/>
</dbReference>
<dbReference type="Gene3D" id="3.40.190.10">
    <property type="entry name" value="Periplasmic binding protein-like II"/>
    <property type="match status" value="2"/>
</dbReference>
<dbReference type="PANTHER" id="PTHR31528">
    <property type="entry name" value="4-AMINO-5-HYDROXYMETHYL-2-METHYLPYRIMIDINE PHOSPHATE SYNTHASE THI11-RELATED"/>
    <property type="match status" value="1"/>
</dbReference>
<dbReference type="InterPro" id="IPR015168">
    <property type="entry name" value="SsuA/THI5"/>
</dbReference>
<dbReference type="RefSeq" id="WP_007201671.1">
    <property type="nucleotide sequence ID" value="NZ_AKKV01000024.1"/>
</dbReference>
<dbReference type="AlphaFoldDB" id="I8AJM6"/>
<sequence length="333" mass="37061">MKSWVKAPLLLTLCIVLALGACSSKDDKKNGKNLTTVTVMLDWYPNAVHTALYDAIEKGYFEKEGLDVEVKMPAETNDPIKLVAANKIDIAISYQTQVIVSRAQDIPVVSIGAVVRHPLDYLMVKSSSGIKRPKDLEGKVLGSSSAPVGEALIDTVIKHDGGDPTKVKKRDVGFNLIPSLATDRVDAIDGAYINHEKILLEKEGHKITAFNPAEYGVPDYYELVAIASEEGISKNKEMYKKFWRALSKGQENTKKNPDKTLQQLLQHEDKSFKLDADVEKKSLQVLLPLMDSGKKPFGYQEEASWRDVAHWMYKQGAAKRDIDVKKAFVNIMD</sequence>
<accession>I8AJM6</accession>
<dbReference type="OrthoDB" id="9815602at2"/>
<dbReference type="GO" id="GO:0009228">
    <property type="term" value="P:thiamine biosynthetic process"/>
    <property type="evidence" value="ECO:0007669"/>
    <property type="project" value="InterPro"/>
</dbReference>
<reference evidence="3 4" key="1">
    <citation type="journal article" date="2012" name="J. Bacteriol.">
        <title>Genome of Bacillus macauensis ZFHKF-1, a Long-Chain-Forming Bacterium.</title>
        <authorList>
            <person name="Cai L."/>
            <person name="Zhang T."/>
        </authorList>
    </citation>
    <scope>NUCLEOTIDE SEQUENCE [LARGE SCALE GENOMIC DNA]</scope>
    <source>
        <strain evidence="3 4">ZFHKF-1</strain>
    </source>
</reference>
<protein>
    <submittedName>
        <fullName evidence="3">NMT1/THI5 like domain-containing protein</fullName>
    </submittedName>
</protein>
<organism evidence="3 4">
    <name type="scientific">Fictibacillus macauensis ZFHKF-1</name>
    <dbReference type="NCBI Taxonomy" id="1196324"/>
    <lineage>
        <taxon>Bacteria</taxon>
        <taxon>Bacillati</taxon>
        <taxon>Bacillota</taxon>
        <taxon>Bacilli</taxon>
        <taxon>Bacillales</taxon>
        <taxon>Fictibacillaceae</taxon>
        <taxon>Fictibacillus</taxon>
    </lineage>
</organism>
<dbReference type="Proteomes" id="UP000004080">
    <property type="component" value="Unassembled WGS sequence"/>
</dbReference>
<dbReference type="PROSITE" id="PS51257">
    <property type="entry name" value="PROKAR_LIPOPROTEIN"/>
    <property type="match status" value="1"/>
</dbReference>
<gene>
    <name evidence="3" type="ORF">A374_07889</name>
</gene>
<feature type="chain" id="PRO_5039615750" evidence="1">
    <location>
        <begin position="21"/>
        <end position="333"/>
    </location>
</feature>
<keyword evidence="1" id="KW-0732">Signal</keyword>
<evidence type="ECO:0000313" key="3">
    <source>
        <dbReference type="EMBL" id="EIT85739.1"/>
    </source>
</evidence>
<dbReference type="SUPFAM" id="SSF53850">
    <property type="entry name" value="Periplasmic binding protein-like II"/>
    <property type="match status" value="1"/>
</dbReference>
<proteinExistence type="predicted"/>
<feature type="domain" description="SsuA/THI5-like" evidence="2">
    <location>
        <begin position="46"/>
        <end position="259"/>
    </location>
</feature>
<dbReference type="eggNOG" id="COG0715">
    <property type="taxonomic scope" value="Bacteria"/>
</dbReference>
<evidence type="ECO:0000259" key="2">
    <source>
        <dbReference type="Pfam" id="PF09084"/>
    </source>
</evidence>
<dbReference type="EMBL" id="AKKV01000024">
    <property type="protein sequence ID" value="EIT85739.1"/>
    <property type="molecule type" value="Genomic_DNA"/>
</dbReference>
<comment type="caution">
    <text evidence="3">The sequence shown here is derived from an EMBL/GenBank/DDBJ whole genome shotgun (WGS) entry which is preliminary data.</text>
</comment>
<evidence type="ECO:0000313" key="4">
    <source>
        <dbReference type="Proteomes" id="UP000004080"/>
    </source>
</evidence>
<dbReference type="STRING" id="1196324.A374_07889"/>
<dbReference type="PANTHER" id="PTHR31528:SF3">
    <property type="entry name" value="THIAMINE BIOSYNTHESIS PROTEIN HI_0357-RELATED"/>
    <property type="match status" value="1"/>
</dbReference>
<dbReference type="PATRIC" id="fig|1196324.3.peg.1618"/>
<keyword evidence="4" id="KW-1185">Reference proteome</keyword>
<dbReference type="Pfam" id="PF09084">
    <property type="entry name" value="NMT1"/>
    <property type="match status" value="1"/>
</dbReference>
<evidence type="ECO:0000256" key="1">
    <source>
        <dbReference type="SAM" id="SignalP"/>
    </source>
</evidence>
<name>I8AJM6_9BACL</name>